<proteinExistence type="predicted"/>
<evidence type="ECO:0000313" key="1">
    <source>
        <dbReference type="EMBL" id="QHT05051.1"/>
    </source>
</evidence>
<name>A0A6C0CKR2_9ZZZZ</name>
<protein>
    <submittedName>
        <fullName evidence="1">Uncharacterized protein</fullName>
    </submittedName>
</protein>
<organism evidence="1">
    <name type="scientific">viral metagenome</name>
    <dbReference type="NCBI Taxonomy" id="1070528"/>
    <lineage>
        <taxon>unclassified sequences</taxon>
        <taxon>metagenomes</taxon>
        <taxon>organismal metagenomes</taxon>
    </lineage>
</organism>
<dbReference type="EMBL" id="MN739448">
    <property type="protein sequence ID" value="QHT05051.1"/>
    <property type="molecule type" value="Genomic_DNA"/>
</dbReference>
<sequence length="262" mass="30475">MSYYPNFYVKSWGPQWPIEEFRAMLVDQHTNQWYSVRGEKPDPNCKEAFHVKARGDPQWYLVDGSDIQWIVSPEAKSGAYEVTTISMDKIVRNARWVQLCDNIGNRYGIILDSSKGVTTYMSLESRLFRKLIVPNFTPKFAEEFEVKDERVRVYPGALYELLIGEDHVGKSYDFALDYCCTLYGSAHAVMPRVDLTLIFSRQLLRKRDGVLWLTFSIRGNSVDRTVADTRSLVNELCAQHQYKTKEVDCGYYGQMVYFLFRT</sequence>
<reference evidence="1" key="1">
    <citation type="journal article" date="2020" name="Nature">
        <title>Giant virus diversity and host interactions through global metagenomics.</title>
        <authorList>
            <person name="Schulz F."/>
            <person name="Roux S."/>
            <person name="Paez-Espino D."/>
            <person name="Jungbluth S."/>
            <person name="Walsh D.A."/>
            <person name="Denef V.J."/>
            <person name="McMahon K.D."/>
            <person name="Konstantinidis K.T."/>
            <person name="Eloe-Fadrosh E.A."/>
            <person name="Kyrpides N.C."/>
            <person name="Woyke T."/>
        </authorList>
    </citation>
    <scope>NUCLEOTIDE SEQUENCE</scope>
    <source>
        <strain evidence="1">GVMAG-M-3300021354-14</strain>
    </source>
</reference>
<accession>A0A6C0CKR2</accession>
<dbReference type="AlphaFoldDB" id="A0A6C0CKR2"/>